<evidence type="ECO:0000313" key="4">
    <source>
        <dbReference type="Proteomes" id="UP001565242"/>
    </source>
</evidence>
<dbReference type="Gene3D" id="2.60.120.10">
    <property type="entry name" value="Jelly Rolls"/>
    <property type="match status" value="2"/>
</dbReference>
<comment type="caution">
    <text evidence="3">The sequence shown here is derived from an EMBL/GenBank/DDBJ whole genome shotgun (WGS) entry which is preliminary data.</text>
</comment>
<evidence type="ECO:0000256" key="1">
    <source>
        <dbReference type="ARBA" id="ARBA00023235"/>
    </source>
</evidence>
<dbReference type="InterPro" id="IPR014710">
    <property type="entry name" value="RmlC-like_jellyroll"/>
</dbReference>
<dbReference type="PANTHER" id="PTHR39193:SF1">
    <property type="entry name" value="5-DEOXY-GLUCURONATE ISOMERASE"/>
    <property type="match status" value="1"/>
</dbReference>
<accession>A0ABV4D7K0</accession>
<evidence type="ECO:0000256" key="2">
    <source>
        <dbReference type="NCBIfam" id="TIGR04378"/>
    </source>
</evidence>
<dbReference type="PIRSF" id="PIRSF036628">
    <property type="entry name" value="IolB"/>
    <property type="match status" value="1"/>
</dbReference>
<keyword evidence="1 3" id="KW-0413">Isomerase</keyword>
<dbReference type="SUPFAM" id="SSF51182">
    <property type="entry name" value="RmlC-like cupins"/>
    <property type="match status" value="1"/>
</dbReference>
<dbReference type="Proteomes" id="UP001565242">
    <property type="component" value="Unassembled WGS sequence"/>
</dbReference>
<dbReference type="EMBL" id="JBCLSQ010000001">
    <property type="protein sequence ID" value="MEY8536938.1"/>
    <property type="molecule type" value="Genomic_DNA"/>
</dbReference>
<dbReference type="NCBIfam" id="TIGR04378">
    <property type="entry name" value="myo_inos_iolB"/>
    <property type="match status" value="1"/>
</dbReference>
<protein>
    <recommendedName>
        <fullName evidence="2">5-deoxy-glucuronate isomerase</fullName>
        <ecNumber evidence="2">5.3.1.30</ecNumber>
    </recommendedName>
</protein>
<dbReference type="InterPro" id="IPR024203">
    <property type="entry name" value="Deoxy-glucuronate_isom_IolB"/>
</dbReference>
<dbReference type="InterPro" id="IPR011051">
    <property type="entry name" value="RmlC_Cupin_sf"/>
</dbReference>
<name>A0ABV4D7K0_9LACT</name>
<evidence type="ECO:0000313" key="3">
    <source>
        <dbReference type="EMBL" id="MEY8536938.1"/>
    </source>
</evidence>
<proteinExistence type="predicted"/>
<dbReference type="Pfam" id="PF04962">
    <property type="entry name" value="KduI"/>
    <property type="match status" value="1"/>
</dbReference>
<reference evidence="3 4" key="1">
    <citation type="submission" date="2024-03" db="EMBL/GenBank/DDBJ databases">
        <title>Mouse gut bacterial collection (mGBC) of GemPharmatech.</title>
        <authorList>
            <person name="He Y."/>
            <person name="Dong L."/>
            <person name="Wu D."/>
            <person name="Gao X."/>
            <person name="Lin Z."/>
        </authorList>
    </citation>
    <scope>NUCLEOTIDE SEQUENCE [LARGE SCALE GENOMIC DNA]</scope>
    <source>
        <strain evidence="3 4">20-218</strain>
    </source>
</reference>
<sequence>MVNLKNKKIGFQINDKVELLHYISRENSHFDYIEVQVFRMAVSGTYSLPLVDKEAVVIAITGQYTVSDGTEKFENMGTRCSVFEKIPTDSVYIPNGKTISITATKPGKVMIAMSPTKDTRRKTCFVPARANSAEERGKYNNQRHVQNILDDQSPISEKLLLVEVYTPQANCSSYPPHRHDRENLPHETYLEEAYYHEVKEDKGFVFQRVYTDDHLIDETMTVYNEEMVQVPRGYHPVAVPDGYESYYLNVMAGPHKLWKFHNAPDHEWIAKRD</sequence>
<dbReference type="RefSeq" id="WP_369917567.1">
    <property type="nucleotide sequence ID" value="NZ_JBCLSQ010000001.1"/>
</dbReference>
<dbReference type="InterPro" id="IPR021120">
    <property type="entry name" value="KduI/IolB_isomerase"/>
</dbReference>
<keyword evidence="4" id="KW-1185">Reference proteome</keyword>
<organism evidence="3 4">
    <name type="scientific">Lactococcus muris</name>
    <dbReference type="NCBI Taxonomy" id="2941330"/>
    <lineage>
        <taxon>Bacteria</taxon>
        <taxon>Bacillati</taxon>
        <taxon>Bacillota</taxon>
        <taxon>Bacilli</taxon>
        <taxon>Lactobacillales</taxon>
        <taxon>Streptococcaceae</taxon>
        <taxon>Lactococcus</taxon>
    </lineage>
</organism>
<gene>
    <name evidence="3" type="primary">iolB</name>
    <name evidence="3" type="ORF">AALM99_00570</name>
</gene>
<dbReference type="GO" id="GO:0102482">
    <property type="term" value="F:5-deoxy-D-glucuronate isomerase activity"/>
    <property type="evidence" value="ECO:0007669"/>
    <property type="project" value="UniProtKB-EC"/>
</dbReference>
<dbReference type="EC" id="5.3.1.30" evidence="2"/>
<dbReference type="PANTHER" id="PTHR39193">
    <property type="entry name" value="5-DEOXY-GLUCURONATE ISOMERASE"/>
    <property type="match status" value="1"/>
</dbReference>